<dbReference type="SUPFAM" id="SSF53335">
    <property type="entry name" value="S-adenosyl-L-methionine-dependent methyltransferases"/>
    <property type="match status" value="1"/>
</dbReference>
<keyword evidence="1" id="KW-0489">Methyltransferase</keyword>
<dbReference type="PANTHER" id="PTHR14614:SF132">
    <property type="entry name" value="PROTEIN-LYSINE METHYLTRANSFERASE C42C1.13"/>
    <property type="match status" value="1"/>
</dbReference>
<dbReference type="Proteomes" id="UP000019335">
    <property type="component" value="Chromosome 7"/>
</dbReference>
<evidence type="ECO:0000313" key="1">
    <source>
        <dbReference type="EMBL" id="EWM27339.1"/>
    </source>
</evidence>
<protein>
    <submittedName>
        <fullName evidence="1">Nicotinamide N-methyltransferase, putative</fullName>
    </submittedName>
</protein>
<dbReference type="InterPro" id="IPR029063">
    <property type="entry name" value="SAM-dependent_MTases_sf"/>
</dbReference>
<dbReference type="EMBL" id="AZIL01000492">
    <property type="protein sequence ID" value="EWM27339.1"/>
    <property type="molecule type" value="Genomic_DNA"/>
</dbReference>
<evidence type="ECO:0000313" key="2">
    <source>
        <dbReference type="Proteomes" id="UP000019335"/>
    </source>
</evidence>
<dbReference type="AlphaFoldDB" id="W7U3Q4"/>
<comment type="caution">
    <text evidence="1">The sequence shown here is derived from an EMBL/GenBank/DDBJ whole genome shotgun (WGS) entry which is preliminary data.</text>
</comment>
<dbReference type="PANTHER" id="PTHR14614">
    <property type="entry name" value="HEPATOCELLULAR CARCINOMA-ASSOCIATED ANTIGEN"/>
    <property type="match status" value="1"/>
</dbReference>
<reference evidence="1 2" key="1">
    <citation type="journal article" date="2014" name="Mol. Plant">
        <title>Chromosome Scale Genome Assembly and Transcriptome Profiling of Nannochloropsis gaditana in Nitrogen Depletion.</title>
        <authorList>
            <person name="Corteggiani Carpinelli E."/>
            <person name="Telatin A."/>
            <person name="Vitulo N."/>
            <person name="Forcato C."/>
            <person name="D'Angelo M."/>
            <person name="Schiavon R."/>
            <person name="Vezzi A."/>
            <person name="Giacometti G.M."/>
            <person name="Morosinotto T."/>
            <person name="Valle G."/>
        </authorList>
    </citation>
    <scope>NUCLEOTIDE SEQUENCE [LARGE SCALE GENOMIC DNA]</scope>
    <source>
        <strain evidence="1 2">B-31</strain>
    </source>
</reference>
<proteinExistence type="predicted"/>
<organism evidence="1 2">
    <name type="scientific">Nannochloropsis gaditana</name>
    <dbReference type="NCBI Taxonomy" id="72520"/>
    <lineage>
        <taxon>Eukaryota</taxon>
        <taxon>Sar</taxon>
        <taxon>Stramenopiles</taxon>
        <taxon>Ochrophyta</taxon>
        <taxon>Eustigmatophyceae</taxon>
        <taxon>Eustigmatales</taxon>
        <taxon>Monodopsidaceae</taxon>
        <taxon>Nannochloropsis</taxon>
    </lineage>
</organism>
<dbReference type="OrthoDB" id="407325at2759"/>
<name>W7U3Q4_9STRA</name>
<keyword evidence="1" id="KW-0808">Transferase</keyword>
<dbReference type="InterPro" id="IPR019410">
    <property type="entry name" value="Methyltransf_16"/>
</dbReference>
<dbReference type="GO" id="GO:0008168">
    <property type="term" value="F:methyltransferase activity"/>
    <property type="evidence" value="ECO:0007669"/>
    <property type="project" value="UniProtKB-KW"/>
</dbReference>
<dbReference type="Gene3D" id="3.40.50.150">
    <property type="entry name" value="Vaccinia Virus protein VP39"/>
    <property type="match status" value="1"/>
</dbReference>
<gene>
    <name evidence="1" type="ORF">Naga_100226g12</name>
</gene>
<accession>W7U3Q4</accession>
<dbReference type="GO" id="GO:0032259">
    <property type="term" value="P:methylation"/>
    <property type="evidence" value="ECO:0007669"/>
    <property type="project" value="UniProtKB-KW"/>
</dbReference>
<sequence>MNICNTCDRKMVEAAIAMREKLPEQEQHEAQRVSNECSPALSSLSCVSHTPSSQELTLETQWNVGIGGGIWTTGLLLCEYFGRNATFFSKVLYGKRIIEIGSGTGLVALSLATNALFKPQEIVVTDQKDHLDLIERNICANIAKMKAPIRVQEFNWLKDKETKNTDSKVKALCALPFDVVVGTDVAYCQELYGPVVHALCRLSGPHSLILLGVTRTDTNPRFFQLLQEEGFDYCLTPVADGESSCTVAGGFALLSVVRRVGS</sequence>
<keyword evidence="2" id="KW-1185">Reference proteome</keyword>
<dbReference type="Pfam" id="PF10294">
    <property type="entry name" value="Methyltransf_16"/>
    <property type="match status" value="1"/>
</dbReference>